<proteinExistence type="predicted"/>
<sequence length="346" mass="36719">MTAVGSCSCNQNELSKSAPPCPFVEIVDKLPECPCSCIPSINAGPPCPFKGIVPNMPSPVQCILRTDGTQNGSGGCPLSKGFGDNSCFSNESQLCVFAAKPMNFKDWPPYQCSCVPGTCPEISKNLIRSWGFDPMCFCPCPTVATTTNEAAAMRAASDGTMTGEKSKISQKSLVEGKIKSATGLSDVKASSRSSPSNVNLSSDKVNTSLRDNVTVGAGGSSKTAAANLSSAAIGSEEVDDVPAPPGGKLITRGKGFKIYEIDGEKILFNYSTKNCKWLKCECSQREKSCGCDEWVRMTKYRNCACPGARKPRMGSVKPVVLRDQRPPRTPERSTEAAGSAKSVKYS</sequence>
<dbReference type="EMBL" id="GBHO01006239">
    <property type="protein sequence ID" value="JAG37365.1"/>
    <property type="molecule type" value="Transcribed_RNA"/>
</dbReference>
<dbReference type="AlphaFoldDB" id="A0A0A9Z6D6"/>
<name>A0A0A9Z6D6_LYGHE</name>
<feature type="compositionally biased region" description="Basic and acidic residues" evidence="1">
    <location>
        <begin position="320"/>
        <end position="334"/>
    </location>
</feature>
<dbReference type="EMBL" id="GBRD01005148">
    <property type="protein sequence ID" value="JAG60673.1"/>
    <property type="molecule type" value="Transcribed_RNA"/>
</dbReference>
<reference evidence="3" key="3">
    <citation type="submission" date="2014-09" db="EMBL/GenBank/DDBJ databases">
        <authorList>
            <person name="Magalhaes I.L.F."/>
            <person name="Oliveira U."/>
            <person name="Santos F.R."/>
            <person name="Vidigal T.H.D.A."/>
            <person name="Brescovit A.D."/>
            <person name="Santos A.J."/>
        </authorList>
    </citation>
    <scope>NUCLEOTIDE SEQUENCE</scope>
</reference>
<accession>A0A0A9Z6D6</accession>
<protein>
    <submittedName>
        <fullName evidence="2">Cadherin-related tumor suppressor</fullName>
    </submittedName>
</protein>
<reference evidence="2" key="1">
    <citation type="journal article" date="2014" name="PLoS ONE">
        <title>Transcriptome-Based Identification of ABC Transporters in the Western Tarnished Plant Bug Lygus hesperus.</title>
        <authorList>
            <person name="Hull J.J."/>
            <person name="Chaney K."/>
            <person name="Geib S.M."/>
            <person name="Fabrick J.A."/>
            <person name="Brent C.S."/>
            <person name="Walsh D."/>
            <person name="Lavine L.C."/>
        </authorList>
    </citation>
    <scope>NUCLEOTIDE SEQUENCE</scope>
</reference>
<organism evidence="2">
    <name type="scientific">Lygus hesperus</name>
    <name type="common">Western plant bug</name>
    <dbReference type="NCBI Taxonomy" id="30085"/>
    <lineage>
        <taxon>Eukaryota</taxon>
        <taxon>Metazoa</taxon>
        <taxon>Ecdysozoa</taxon>
        <taxon>Arthropoda</taxon>
        <taxon>Hexapoda</taxon>
        <taxon>Insecta</taxon>
        <taxon>Pterygota</taxon>
        <taxon>Neoptera</taxon>
        <taxon>Paraneoptera</taxon>
        <taxon>Hemiptera</taxon>
        <taxon>Heteroptera</taxon>
        <taxon>Panheteroptera</taxon>
        <taxon>Cimicomorpha</taxon>
        <taxon>Miridae</taxon>
        <taxon>Mirini</taxon>
        <taxon>Lygus</taxon>
    </lineage>
</organism>
<reference evidence="2" key="2">
    <citation type="submission" date="2014-07" db="EMBL/GenBank/DDBJ databases">
        <authorList>
            <person name="Hull J."/>
        </authorList>
    </citation>
    <scope>NUCLEOTIDE SEQUENCE</scope>
</reference>
<evidence type="ECO:0000313" key="2">
    <source>
        <dbReference type="EMBL" id="JAG37365.1"/>
    </source>
</evidence>
<evidence type="ECO:0000256" key="1">
    <source>
        <dbReference type="SAM" id="MobiDB-lite"/>
    </source>
</evidence>
<feature type="region of interest" description="Disordered" evidence="1">
    <location>
        <begin position="309"/>
        <end position="346"/>
    </location>
</feature>
<gene>
    <name evidence="2" type="primary">ft_5</name>
    <name evidence="2" type="ORF">CM83_10769</name>
</gene>
<evidence type="ECO:0000313" key="3">
    <source>
        <dbReference type="EMBL" id="JAG60673.1"/>
    </source>
</evidence>